<dbReference type="PANTHER" id="PTHR39142:SF1">
    <property type="entry name" value="AEL197CP"/>
    <property type="match status" value="1"/>
</dbReference>
<dbReference type="GeneID" id="27367339"/>
<sequence length="610" mass="64876">MLSRIRRPTNYRRRPPRLSGFPLISLLTSLVLLGLSSTQAAAQSVTTLTDPSTTTITLDPAGSATYFLPSSSSPNPPIYISLSLCSIPSSLAQNTSFLLPPVLDTLLYVSSTPNIQPHPSNASTPDDVFNRGESLATSKLEYGYANVTLEVNEGGGGIYVAVFAPDLSRVLDPDSPVNGQWQFELDVSSGTADPPYVARGRAGLRTEDTDLSSVLLSTAKWTGNQAPSYQAIVAPTNSLSLALSRSKCFVRSMAGQSVATASNTNTSTTTRGWPAGGTRTQFLVDGLDRGANYTAWLVENGTMADGGGANQTRVWDPVFFATKSTDSCRLVYDIDVCPSVAYSVPAPASLDTPSLISFFNSSISAFLANFTRTMTTFPCGSDEMGRYSVVSTCQDCINAYRDYICAMTMPRCTDAPSNATLNDTTLAAGDSLPSYAIPAQYETSLIRTDPFASRTPLFGPSNLSTTFPTLFNSTYRPTRSNLLAQSPFPYTETPPCLDICYLVEARCPPFLGWTCPKNSDGSPSGGTGSAAYGVTVDVPSSQRLGGDVKGSDLHKRAADRWGNVYCNALYSDLAMAAQFAPPSSTASLSMSIPRIALVSLVVAVAFMLCS</sequence>
<dbReference type="Pfam" id="PF12929">
    <property type="entry name" value="Mid1"/>
    <property type="match status" value="1"/>
</dbReference>
<dbReference type="RefSeq" id="XP_016271526.1">
    <property type="nucleotide sequence ID" value="XM_016416997.1"/>
</dbReference>
<dbReference type="AlphaFoldDB" id="M7WIQ9"/>
<keyword evidence="3" id="KW-1185">Reference proteome</keyword>
<organism evidence="2 3">
    <name type="scientific">Rhodotorula toruloides (strain NP11)</name>
    <name type="common">Yeast</name>
    <name type="synonym">Rhodosporidium toruloides</name>
    <dbReference type="NCBI Taxonomy" id="1130832"/>
    <lineage>
        <taxon>Eukaryota</taxon>
        <taxon>Fungi</taxon>
        <taxon>Dikarya</taxon>
        <taxon>Basidiomycota</taxon>
        <taxon>Pucciniomycotina</taxon>
        <taxon>Microbotryomycetes</taxon>
        <taxon>Sporidiobolales</taxon>
        <taxon>Sporidiobolaceae</taxon>
        <taxon>Rhodotorula</taxon>
    </lineage>
</organism>
<dbReference type="PANTHER" id="PTHR39142">
    <property type="entry name" value="MID1P"/>
    <property type="match status" value="1"/>
</dbReference>
<dbReference type="eggNOG" id="ENOG502QTEW">
    <property type="taxonomic scope" value="Eukaryota"/>
</dbReference>
<name>M7WIQ9_RHOT1</name>
<dbReference type="InterPro" id="IPR024338">
    <property type="entry name" value="MID1/Yam8"/>
</dbReference>
<feature type="signal peptide" evidence="1">
    <location>
        <begin position="1"/>
        <end position="42"/>
    </location>
</feature>
<dbReference type="HOGENOM" id="CLU_454307_0_0_1"/>
<dbReference type="EMBL" id="KB722661">
    <property type="protein sequence ID" value="EMS20407.1"/>
    <property type="molecule type" value="Genomic_DNA"/>
</dbReference>
<proteinExistence type="predicted"/>
<reference evidence="2 3" key="1">
    <citation type="journal article" date="2012" name="Nat. Commun.">
        <title>A multi-omic map of the lipid-producing yeast Rhodosporidium toruloides.</title>
        <authorList>
            <person name="Zhu Z."/>
            <person name="Zhang S."/>
            <person name="Liu H."/>
            <person name="Shen H."/>
            <person name="Lin X."/>
            <person name="Yang F."/>
            <person name="Zhou Y.J."/>
            <person name="Jin G."/>
            <person name="Ye M."/>
            <person name="Zou H."/>
            <person name="Zou H."/>
            <person name="Zhao Z.K."/>
        </authorList>
    </citation>
    <scope>NUCLEOTIDE SEQUENCE [LARGE SCALE GENOMIC DNA]</scope>
    <source>
        <strain evidence="2 3">NP11</strain>
    </source>
</reference>
<evidence type="ECO:0000313" key="3">
    <source>
        <dbReference type="Proteomes" id="UP000016926"/>
    </source>
</evidence>
<dbReference type="GO" id="GO:0005262">
    <property type="term" value="F:calcium channel activity"/>
    <property type="evidence" value="ECO:0007669"/>
    <property type="project" value="InterPro"/>
</dbReference>
<evidence type="ECO:0000313" key="2">
    <source>
        <dbReference type="EMBL" id="EMS20407.1"/>
    </source>
</evidence>
<accession>M7WIQ9</accession>
<protein>
    <submittedName>
        <fullName evidence="2">Calcium channel subunit Mid1</fullName>
    </submittedName>
</protein>
<gene>
    <name evidence="2" type="ORF">RHTO_03326</name>
</gene>
<evidence type="ECO:0000256" key="1">
    <source>
        <dbReference type="SAM" id="SignalP"/>
    </source>
</evidence>
<feature type="chain" id="PRO_5004087151" evidence="1">
    <location>
        <begin position="43"/>
        <end position="610"/>
    </location>
</feature>
<dbReference type="GO" id="GO:0098703">
    <property type="term" value="P:calcium ion import across plasma membrane"/>
    <property type="evidence" value="ECO:0007669"/>
    <property type="project" value="InterPro"/>
</dbReference>
<dbReference type="Proteomes" id="UP000016926">
    <property type="component" value="Unassembled WGS sequence"/>
</dbReference>
<dbReference type="OrthoDB" id="5405745at2759"/>
<keyword evidence="1" id="KW-0732">Signal</keyword>